<dbReference type="RefSeq" id="WP_168696913.1">
    <property type="nucleotide sequence ID" value="NZ_CP051206.1"/>
</dbReference>
<evidence type="ECO:0000313" key="2">
    <source>
        <dbReference type="EMBL" id="QJB46269.1"/>
    </source>
</evidence>
<dbReference type="EMBL" id="CP051206">
    <property type="protein sequence ID" value="QJB46269.1"/>
    <property type="molecule type" value="Genomic_DNA"/>
</dbReference>
<dbReference type="SUPFAM" id="SSF53187">
    <property type="entry name" value="Zn-dependent exopeptidases"/>
    <property type="match status" value="1"/>
</dbReference>
<keyword evidence="2" id="KW-0378">Hydrolase</keyword>
<dbReference type="Gene3D" id="1.10.101.10">
    <property type="entry name" value="PGBD-like superfamily/PGBD"/>
    <property type="match status" value="2"/>
</dbReference>
<dbReference type="AlphaFoldDB" id="A0A6H2C5N2"/>
<dbReference type="Proteomes" id="UP000502433">
    <property type="component" value="Chromosome"/>
</dbReference>
<dbReference type="SMART" id="SM00646">
    <property type="entry name" value="Ami_3"/>
    <property type="match status" value="1"/>
</dbReference>
<protein>
    <submittedName>
        <fullName evidence="2">Cell wall hydrolase</fullName>
    </submittedName>
</protein>
<evidence type="ECO:0000313" key="3">
    <source>
        <dbReference type="Proteomes" id="UP000502433"/>
    </source>
</evidence>
<name>A0A6H2C5N2_DOLFA</name>
<dbReference type="GO" id="GO:0008745">
    <property type="term" value="F:N-acetylmuramoyl-L-alanine amidase activity"/>
    <property type="evidence" value="ECO:0007669"/>
    <property type="project" value="InterPro"/>
</dbReference>
<dbReference type="InterPro" id="IPR051922">
    <property type="entry name" value="Bact_Sporulation_Assoc"/>
</dbReference>
<dbReference type="InterPro" id="IPR036366">
    <property type="entry name" value="PGBDSf"/>
</dbReference>
<dbReference type="InterPro" id="IPR036365">
    <property type="entry name" value="PGBD-like_sf"/>
</dbReference>
<reference evidence="2 3" key="2">
    <citation type="submission" date="2020-04" db="EMBL/GenBank/DDBJ databases">
        <authorList>
            <person name="Fomenkov A."/>
            <person name="Anton B.P."/>
            <person name="Roberts R.J."/>
        </authorList>
    </citation>
    <scope>NUCLEOTIDE SEQUENCE [LARGE SCALE GENOMIC DNA]</scope>
    <source>
        <strain evidence="2 3">CCAP 1403/13f</strain>
    </source>
</reference>
<accession>A0A6H2C5N2</accession>
<dbReference type="PANTHER" id="PTHR30032:SF1">
    <property type="entry name" value="N-ACETYLMURAMOYL-L-ALANINE AMIDASE LYTC"/>
    <property type="match status" value="1"/>
</dbReference>
<dbReference type="KEGG" id="dfs:HGD76_20885"/>
<proteinExistence type="predicted"/>
<dbReference type="InterPro" id="IPR002508">
    <property type="entry name" value="MurNAc-LAA_cat"/>
</dbReference>
<organism evidence="2 3">
    <name type="scientific">Dolichospermum flos-aquae CCAP 1403/13F</name>
    <dbReference type="NCBI Taxonomy" id="315271"/>
    <lineage>
        <taxon>Bacteria</taxon>
        <taxon>Bacillati</taxon>
        <taxon>Cyanobacteriota</taxon>
        <taxon>Cyanophyceae</taxon>
        <taxon>Nostocales</taxon>
        <taxon>Aphanizomenonaceae</taxon>
        <taxon>Dolichospermum</taxon>
    </lineage>
</organism>
<reference evidence="2 3" key="1">
    <citation type="submission" date="2020-04" db="EMBL/GenBank/DDBJ databases">
        <title>Genome-Wide Identification of 5-Methylcytosine Sites in Bacterial Genomes By High-Throughput Sequencing of MspJI Restriction Fragments.</title>
        <authorList>
            <person name="Wu V."/>
        </authorList>
    </citation>
    <scope>NUCLEOTIDE SEQUENCE [LARGE SCALE GENOMIC DNA]</scope>
    <source>
        <strain evidence="2 3">CCAP 1403/13f</strain>
    </source>
</reference>
<dbReference type="SUPFAM" id="SSF47090">
    <property type="entry name" value="PGBD-like"/>
    <property type="match status" value="2"/>
</dbReference>
<dbReference type="Pfam" id="PF01520">
    <property type="entry name" value="Amidase_3"/>
    <property type="match status" value="1"/>
</dbReference>
<dbReference type="PANTHER" id="PTHR30032">
    <property type="entry name" value="N-ACETYLMURAMOYL-L-ALANINE AMIDASE-RELATED"/>
    <property type="match status" value="1"/>
</dbReference>
<evidence type="ECO:0000259" key="1">
    <source>
        <dbReference type="SMART" id="SM00646"/>
    </source>
</evidence>
<dbReference type="InterPro" id="IPR002477">
    <property type="entry name" value="Peptidoglycan-bd-like"/>
</dbReference>
<dbReference type="CDD" id="cd02696">
    <property type="entry name" value="MurNAc-LAA"/>
    <property type="match status" value="1"/>
</dbReference>
<feature type="domain" description="MurNAc-LAA" evidence="1">
    <location>
        <begin position="64"/>
        <end position="167"/>
    </location>
</feature>
<dbReference type="Gene3D" id="3.40.630.40">
    <property type="entry name" value="Zn-dependent exopeptidases"/>
    <property type="match status" value="1"/>
</dbReference>
<dbReference type="GO" id="GO:0009253">
    <property type="term" value="P:peptidoglycan catabolic process"/>
    <property type="evidence" value="ECO:0007669"/>
    <property type="project" value="InterPro"/>
</dbReference>
<dbReference type="Pfam" id="PF01471">
    <property type="entry name" value="PG_binding_1"/>
    <property type="match status" value="2"/>
</dbReference>
<sequence length="332" mass="35603">MKFGIDIGHNCPPDSGAEGIKSENKLTMEVGNKVIAKLENLGHTVIACKPNSARTVNQSLGSRCEKANSNRVDIFVSIHFNAFNGQANGTEVFAISDAGKKVAQKVLDEIVKLGFFNRGVKSGSHLYVLRRTNMPGILIECCFIDSAKDIQLYDGETMANAIVAGLTGKVANTPVNPVPGVSIPIAVPVPNASVNTVIDEEQNKDKSILRLQQALNRLKITDKNNQPLVEDNGMGQATSSATEKFQRIVGVLPTGIAGNTTWDAINQILAKRVVQGTHTSGVIIRYLQYRVGADPDGIYGPQTQAAIKKFQQQNGLTADGIIGAITWQKLVG</sequence>
<gene>
    <name evidence="2" type="ORF">HGD76_20885</name>
</gene>